<accession>A0ABX4CW12</accession>
<dbReference type="RefSeq" id="WP_089057368.1">
    <property type="nucleotide sequence ID" value="NZ_MUHD01000014.1"/>
</dbReference>
<gene>
    <name evidence="1" type="ORF">B0A81_07070</name>
</gene>
<protein>
    <recommendedName>
        <fullName evidence="3">CarboxypepD_reg-like domain-containing protein</fullName>
    </recommendedName>
</protein>
<dbReference type="InterPro" id="IPR008969">
    <property type="entry name" value="CarboxyPept-like_regulatory"/>
</dbReference>
<sequence>MKVKLLTTISFFTYQISIAQTEKLLHGKVISNNSPLNKVEVINKTAKTSTRTNERGEFSIIVKAKDSLLFFSKDYLFARLKITAKEIETNNLIINMIPKAEELNEVVILDKKTTSIKLSKEEILQIKLNSHKPKPGLKIEGYHDFGPNPYAPDFVYLGKQIYYLLKKEDEKPKPKIKKIEFVQLIRNTINPDFFDKDLKLKPEEKELFLQFCDADPKSKIIPENPNILSITDFLYTKNEEFRKLNSVIKN</sequence>
<comment type="caution">
    <text evidence="1">The sequence shown here is derived from an EMBL/GenBank/DDBJ whole genome shotgun (WGS) entry which is preliminary data.</text>
</comment>
<dbReference type="Pfam" id="PF13715">
    <property type="entry name" value="CarbopepD_reg_2"/>
    <property type="match status" value="1"/>
</dbReference>
<dbReference type="SUPFAM" id="SSF49464">
    <property type="entry name" value="Carboxypeptidase regulatory domain-like"/>
    <property type="match status" value="1"/>
</dbReference>
<name>A0ABX4CW12_9FLAO</name>
<reference evidence="1 2" key="1">
    <citation type="submission" date="2016-11" db="EMBL/GenBank/DDBJ databases">
        <title>Whole genomes of Flavobacteriaceae.</title>
        <authorList>
            <person name="Stine C."/>
            <person name="Li C."/>
            <person name="Tadesse D."/>
        </authorList>
    </citation>
    <scope>NUCLEOTIDE SEQUENCE [LARGE SCALE GENOMIC DNA]</scope>
    <source>
        <strain evidence="1 2">CCUG 60112</strain>
    </source>
</reference>
<dbReference type="Proteomes" id="UP000198381">
    <property type="component" value="Unassembled WGS sequence"/>
</dbReference>
<evidence type="ECO:0000313" key="1">
    <source>
        <dbReference type="EMBL" id="OXB08916.1"/>
    </source>
</evidence>
<proteinExistence type="predicted"/>
<dbReference type="EMBL" id="MUHD01000014">
    <property type="protein sequence ID" value="OXB08916.1"/>
    <property type="molecule type" value="Genomic_DNA"/>
</dbReference>
<evidence type="ECO:0000313" key="2">
    <source>
        <dbReference type="Proteomes" id="UP000198381"/>
    </source>
</evidence>
<evidence type="ECO:0008006" key="3">
    <source>
        <dbReference type="Google" id="ProtNLM"/>
    </source>
</evidence>
<organism evidence="1 2">
    <name type="scientific">Flavobacterium plurextorum</name>
    <dbReference type="NCBI Taxonomy" id="1114867"/>
    <lineage>
        <taxon>Bacteria</taxon>
        <taxon>Pseudomonadati</taxon>
        <taxon>Bacteroidota</taxon>
        <taxon>Flavobacteriia</taxon>
        <taxon>Flavobacteriales</taxon>
        <taxon>Flavobacteriaceae</taxon>
        <taxon>Flavobacterium</taxon>
    </lineage>
</organism>
<keyword evidence="2" id="KW-1185">Reference proteome</keyword>